<dbReference type="AlphaFoldDB" id="A0A8J4H0M3"/>
<dbReference type="InterPro" id="IPR052767">
    <property type="entry name" value="Bact_com_dev_regulator"/>
</dbReference>
<dbReference type="Pfam" id="PF06133">
    <property type="entry name" value="Com_YlbF"/>
    <property type="match status" value="1"/>
</dbReference>
<protein>
    <submittedName>
        <fullName evidence="1">Regulator</fullName>
    </submittedName>
</protein>
<dbReference type="PANTHER" id="PTHR38448:SF2">
    <property type="entry name" value="REGULATORY PROTEIN YLBF"/>
    <property type="match status" value="1"/>
</dbReference>
<dbReference type="InterPro" id="IPR023378">
    <property type="entry name" value="YheA/YmcA-like_dom_sf"/>
</dbReference>
<reference evidence="1" key="1">
    <citation type="submission" date="2021-04" db="EMBL/GenBank/DDBJ databases">
        <title>Draft genome sequence of Xylanibacillus composti strain K13.</title>
        <authorList>
            <person name="Uke A."/>
            <person name="Chhe C."/>
            <person name="Baramee S."/>
            <person name="Kosugi A."/>
        </authorList>
    </citation>
    <scope>NUCLEOTIDE SEQUENCE</scope>
    <source>
        <strain evidence="1">K13</strain>
    </source>
</reference>
<keyword evidence="2" id="KW-1185">Reference proteome</keyword>
<gene>
    <name evidence="1" type="ORF">XYCOK13_15230</name>
</gene>
<proteinExistence type="predicted"/>
<dbReference type="PANTHER" id="PTHR38448">
    <property type="entry name" value="REGULATORY PROTEIN YLBF-RELATED"/>
    <property type="match status" value="1"/>
</dbReference>
<dbReference type="Gene3D" id="1.20.1500.10">
    <property type="entry name" value="YheA/YmcA-like"/>
    <property type="match status" value="1"/>
</dbReference>
<evidence type="ECO:0000313" key="1">
    <source>
        <dbReference type="EMBL" id="GIQ68699.1"/>
    </source>
</evidence>
<accession>A0A8J4H0M3</accession>
<evidence type="ECO:0000313" key="2">
    <source>
        <dbReference type="Proteomes" id="UP000677918"/>
    </source>
</evidence>
<dbReference type="EMBL" id="BOVK01000016">
    <property type="protein sequence ID" value="GIQ68699.1"/>
    <property type="molecule type" value="Genomic_DNA"/>
</dbReference>
<sequence>MSVQEQQVLDMTALLIESTELAEMILGSQEMERYLYWKQIMEQDPIAQEAIRQFRLDKEAFADCERFGHFHPDYHAGLERVEKSQEAMQQIETIRYFKEAESALDDLLYQVSLTIARSVSESVKVPSNTLLPDTGTGGCGAGGCSGRCG</sequence>
<dbReference type="RefSeq" id="WP_213411333.1">
    <property type="nucleotide sequence ID" value="NZ_BOVK01000016.1"/>
</dbReference>
<dbReference type="SUPFAM" id="SSF158622">
    <property type="entry name" value="YheA/YmcA-like"/>
    <property type="match status" value="1"/>
</dbReference>
<dbReference type="InterPro" id="IPR010368">
    <property type="entry name" value="Com_YlbF"/>
</dbReference>
<organism evidence="1 2">
    <name type="scientific">Xylanibacillus composti</name>
    <dbReference type="NCBI Taxonomy" id="1572762"/>
    <lineage>
        <taxon>Bacteria</taxon>
        <taxon>Bacillati</taxon>
        <taxon>Bacillota</taxon>
        <taxon>Bacilli</taxon>
        <taxon>Bacillales</taxon>
        <taxon>Paenibacillaceae</taxon>
        <taxon>Xylanibacillus</taxon>
    </lineage>
</organism>
<comment type="caution">
    <text evidence="1">The sequence shown here is derived from an EMBL/GenBank/DDBJ whole genome shotgun (WGS) entry which is preliminary data.</text>
</comment>
<name>A0A8J4H0M3_9BACL</name>
<dbReference type="Proteomes" id="UP000677918">
    <property type="component" value="Unassembled WGS sequence"/>
</dbReference>